<gene>
    <name evidence="5" type="ORF">JKL49_19500</name>
</gene>
<evidence type="ECO:0000256" key="3">
    <source>
        <dbReference type="RuleBase" id="RU000363"/>
    </source>
</evidence>
<keyword evidence="2" id="KW-0560">Oxidoreductase</keyword>
<dbReference type="PANTHER" id="PTHR24322:SF736">
    <property type="entry name" value="RETINOL DEHYDROGENASE 10"/>
    <property type="match status" value="1"/>
</dbReference>
<accession>A0A974S868</accession>
<evidence type="ECO:0000313" key="5">
    <source>
        <dbReference type="EMBL" id="QQZ49263.1"/>
    </source>
</evidence>
<reference evidence="5" key="1">
    <citation type="submission" date="2021-01" db="EMBL/GenBank/DDBJ databases">
        <title>Genome sequence of Phenylobacterium sp. 20VBR1 isolated from a valley glaceir, Ny-Alesund, Svalbard.</title>
        <authorList>
            <person name="Thomas F.A."/>
            <person name="Krishnan K.P."/>
            <person name="Sinha R.K."/>
        </authorList>
    </citation>
    <scope>NUCLEOTIDE SEQUENCE</scope>
    <source>
        <strain evidence="5">20VBR1</strain>
    </source>
</reference>
<sequence length="215" mass="21143">MKGKIVVVTGAAEGIGAALARRFAAEGAAHVAVVDRNAEGAQAVAAEIGGTAYTVDVSDGAQVATMVAAVEAAHGRIDLFCANAGVGDGDPDRENAVSSPTPSGPAPGVNVMAHVHAARAVLPGMIARGEGYLLNTVSAAGLLSQIGGAVYSTTKHAAVGLAESLAITHGDQGIKVSILCPQGVDTAMLRAGGSGSQSLDGVLTPRRSPATSSRA</sequence>
<dbReference type="InterPro" id="IPR002347">
    <property type="entry name" value="SDR_fam"/>
</dbReference>
<dbReference type="InterPro" id="IPR036291">
    <property type="entry name" value="NAD(P)-bd_dom_sf"/>
</dbReference>
<organism evidence="5">
    <name type="scientific">Phenylobacterium glaciei</name>
    <dbReference type="NCBI Taxonomy" id="2803784"/>
    <lineage>
        <taxon>Bacteria</taxon>
        <taxon>Pseudomonadati</taxon>
        <taxon>Pseudomonadota</taxon>
        <taxon>Alphaproteobacteria</taxon>
        <taxon>Caulobacterales</taxon>
        <taxon>Caulobacteraceae</taxon>
        <taxon>Phenylobacterium</taxon>
    </lineage>
</organism>
<dbReference type="GO" id="GO:0016616">
    <property type="term" value="F:oxidoreductase activity, acting on the CH-OH group of donors, NAD or NADP as acceptor"/>
    <property type="evidence" value="ECO:0007669"/>
    <property type="project" value="TreeGrafter"/>
</dbReference>
<feature type="region of interest" description="Disordered" evidence="4">
    <location>
        <begin position="191"/>
        <end position="215"/>
    </location>
</feature>
<name>A0A974S868_9CAUL</name>
<dbReference type="EMBL" id="CP068570">
    <property type="protein sequence ID" value="QQZ49263.1"/>
    <property type="molecule type" value="Genomic_DNA"/>
</dbReference>
<evidence type="ECO:0000256" key="4">
    <source>
        <dbReference type="SAM" id="MobiDB-lite"/>
    </source>
</evidence>
<dbReference type="SUPFAM" id="SSF51735">
    <property type="entry name" value="NAD(P)-binding Rossmann-fold domains"/>
    <property type="match status" value="1"/>
</dbReference>
<dbReference type="InterPro" id="IPR020904">
    <property type="entry name" value="Sc_DH/Rdtase_CS"/>
</dbReference>
<dbReference type="PRINTS" id="PR00081">
    <property type="entry name" value="GDHRDH"/>
</dbReference>
<protein>
    <submittedName>
        <fullName evidence="5">SDR family NAD(P)-dependent oxidoreductase</fullName>
    </submittedName>
</protein>
<proteinExistence type="inferred from homology"/>
<dbReference type="Gene3D" id="3.40.50.720">
    <property type="entry name" value="NAD(P)-binding Rossmann-like Domain"/>
    <property type="match status" value="1"/>
</dbReference>
<dbReference type="Pfam" id="PF00106">
    <property type="entry name" value="adh_short"/>
    <property type="match status" value="1"/>
</dbReference>
<evidence type="ECO:0000256" key="1">
    <source>
        <dbReference type="ARBA" id="ARBA00006484"/>
    </source>
</evidence>
<dbReference type="AlphaFoldDB" id="A0A974S868"/>
<comment type="similarity">
    <text evidence="1 3">Belongs to the short-chain dehydrogenases/reductases (SDR) family.</text>
</comment>
<dbReference type="PROSITE" id="PS00061">
    <property type="entry name" value="ADH_SHORT"/>
    <property type="match status" value="1"/>
</dbReference>
<evidence type="ECO:0000256" key="2">
    <source>
        <dbReference type="ARBA" id="ARBA00023002"/>
    </source>
</evidence>
<dbReference type="PANTHER" id="PTHR24322">
    <property type="entry name" value="PKSB"/>
    <property type="match status" value="1"/>
</dbReference>
<dbReference type="PRINTS" id="PR00080">
    <property type="entry name" value="SDRFAMILY"/>
</dbReference>